<proteinExistence type="inferred from homology"/>
<dbReference type="SUPFAM" id="SSF64518">
    <property type="entry name" value="Phase 1 flagellin"/>
    <property type="match status" value="1"/>
</dbReference>
<dbReference type="PRINTS" id="PR00207">
    <property type="entry name" value="FLAGELLIN"/>
</dbReference>
<keyword evidence="6" id="KW-0969">Cilium</keyword>
<dbReference type="InterPro" id="IPR001029">
    <property type="entry name" value="Flagellin_N"/>
</dbReference>
<dbReference type="InterPro" id="IPR001492">
    <property type="entry name" value="Flagellin"/>
</dbReference>
<comment type="function">
    <text evidence="3">Flagellin is the subunit protein which polymerizes to form the filaments of bacterial flagella.</text>
</comment>
<comment type="caution">
    <text evidence="6">The sequence shown here is derived from an EMBL/GenBank/DDBJ whole genome shotgun (WGS) entry which is preliminary data.</text>
</comment>
<evidence type="ECO:0000313" key="6">
    <source>
        <dbReference type="EMBL" id="MBB4143298.1"/>
    </source>
</evidence>
<dbReference type="GO" id="GO:0009288">
    <property type="term" value="C:bacterial-type flagellum"/>
    <property type="evidence" value="ECO:0007669"/>
    <property type="project" value="UniProtKB-SubCell"/>
</dbReference>
<dbReference type="GO" id="GO:0005198">
    <property type="term" value="F:structural molecule activity"/>
    <property type="evidence" value="ECO:0007669"/>
    <property type="project" value="UniProtKB-UniRule"/>
</dbReference>
<feature type="domain" description="Flagellin C-terminal" evidence="5">
    <location>
        <begin position="235"/>
        <end position="319"/>
    </location>
</feature>
<protein>
    <recommendedName>
        <fullName evidence="3">Flagellin</fullName>
    </recommendedName>
</protein>
<evidence type="ECO:0000313" key="7">
    <source>
        <dbReference type="Proteomes" id="UP000519897"/>
    </source>
</evidence>
<dbReference type="RefSeq" id="WP_062555359.1">
    <property type="nucleotide sequence ID" value="NZ_CP049250.1"/>
</dbReference>
<accession>A0A7W6LFC0</accession>
<keyword evidence="2 3" id="KW-0975">Bacterial flagellum</keyword>
<comment type="similarity">
    <text evidence="1 3">Belongs to the bacterial flagellin family.</text>
</comment>
<keyword evidence="6" id="KW-0966">Cell projection</keyword>
<dbReference type="EMBL" id="JACIEC010000001">
    <property type="protein sequence ID" value="MBB4143298.1"/>
    <property type="molecule type" value="Genomic_DNA"/>
</dbReference>
<evidence type="ECO:0000259" key="5">
    <source>
        <dbReference type="Pfam" id="PF00700"/>
    </source>
</evidence>
<sequence>MSSIMTNSSAISALSTLRSISSSMEKTQSAISSGYSVASASDNAAYWSIATTMRSDNKALGTVKDALGLGAATTDTAYTAIESSIKVVDQIKTKLTAASQPGVDKDKVQKEIKQLQDQLKSIAKSASFSGQNWVLQDDNNTPETKAIVGSFNRDSEGNISLTTLEYDTTSSTLVSLQTDGTNDTSGDGILSKERTGLTYVDDAGQTQTDGEVADGILGFTITGTTDRNTMAQILSGVEAALKEMTDAGADVGAINSRIELQNSFVEDLMDSIDKGVGKLVDADMNEESTRLKALQTQQQLGIQALSIANNDSQSILSLFR</sequence>
<dbReference type="PANTHER" id="PTHR42792:SF2">
    <property type="entry name" value="FLAGELLIN"/>
    <property type="match status" value="1"/>
</dbReference>
<dbReference type="Proteomes" id="UP000519897">
    <property type="component" value="Unassembled WGS sequence"/>
</dbReference>
<keyword evidence="3" id="KW-0964">Secreted</keyword>
<dbReference type="AlphaFoldDB" id="A0A7W6LFC0"/>
<gene>
    <name evidence="6" type="ORF">GGQ72_001797</name>
</gene>
<evidence type="ECO:0000256" key="3">
    <source>
        <dbReference type="RuleBase" id="RU362073"/>
    </source>
</evidence>
<dbReference type="InterPro" id="IPR046358">
    <property type="entry name" value="Flagellin_C"/>
</dbReference>
<dbReference type="Gene3D" id="1.20.1330.10">
    <property type="entry name" value="f41 fragment of flagellin, N-terminal domain"/>
    <property type="match status" value="1"/>
</dbReference>
<evidence type="ECO:0000256" key="1">
    <source>
        <dbReference type="ARBA" id="ARBA00005709"/>
    </source>
</evidence>
<dbReference type="Pfam" id="PF00669">
    <property type="entry name" value="Flagellin_N"/>
    <property type="match status" value="1"/>
</dbReference>
<dbReference type="Pfam" id="PF00700">
    <property type="entry name" value="Flagellin_C"/>
    <property type="match status" value="1"/>
</dbReference>
<organism evidence="6 7">
    <name type="scientific">Rhizobium rhizoryzae</name>
    <dbReference type="NCBI Taxonomy" id="451876"/>
    <lineage>
        <taxon>Bacteria</taxon>
        <taxon>Pseudomonadati</taxon>
        <taxon>Pseudomonadota</taxon>
        <taxon>Alphaproteobacteria</taxon>
        <taxon>Hyphomicrobiales</taxon>
        <taxon>Rhizobiaceae</taxon>
        <taxon>Rhizobium/Agrobacterium group</taxon>
        <taxon>Rhizobium</taxon>
    </lineage>
</organism>
<reference evidence="6 7" key="1">
    <citation type="submission" date="2020-08" db="EMBL/GenBank/DDBJ databases">
        <title>Genomic Encyclopedia of Type Strains, Phase IV (KMG-IV): sequencing the most valuable type-strain genomes for metagenomic binning, comparative biology and taxonomic classification.</title>
        <authorList>
            <person name="Goeker M."/>
        </authorList>
    </citation>
    <scope>NUCLEOTIDE SEQUENCE [LARGE SCALE GENOMIC DNA]</scope>
    <source>
        <strain evidence="6 7">DSM 29514</strain>
    </source>
</reference>
<name>A0A7W6LFC0_9HYPH</name>
<dbReference type="PANTHER" id="PTHR42792">
    <property type="entry name" value="FLAGELLIN"/>
    <property type="match status" value="1"/>
</dbReference>
<evidence type="ECO:0000256" key="2">
    <source>
        <dbReference type="ARBA" id="ARBA00023143"/>
    </source>
</evidence>
<keyword evidence="7" id="KW-1185">Reference proteome</keyword>
<dbReference type="GO" id="GO:0005576">
    <property type="term" value="C:extracellular region"/>
    <property type="evidence" value="ECO:0007669"/>
    <property type="project" value="UniProtKB-SubCell"/>
</dbReference>
<feature type="domain" description="Flagellin N-terminal" evidence="4">
    <location>
        <begin position="4"/>
        <end position="133"/>
    </location>
</feature>
<keyword evidence="6" id="KW-0282">Flagellum</keyword>
<comment type="subcellular location">
    <subcellularLocation>
        <location evidence="3">Secreted</location>
    </subcellularLocation>
    <subcellularLocation>
        <location evidence="3">Bacterial flagellum</location>
    </subcellularLocation>
</comment>
<evidence type="ECO:0000259" key="4">
    <source>
        <dbReference type="Pfam" id="PF00669"/>
    </source>
</evidence>